<accession>A0ACB8R186</accession>
<sequence>MEEERAIRSAFRLLRSQRNDLAPISRLHPEILGLVFTALSDMDPPSLSDWKPKIGWRTVTHVCQRWRQNALDQSHLWARIQLHMGERWARTSLERARSSPLSFILHQSNQALHLSNQEVDMVDENLARTKSLQFYISPQNIRFEQLLLRSPAPMLESLDARFETEDSVYHRLPATFLGGHLPKLRHLHLAGWSFRWNSPILRRLKTLDLSYAHSRRESIQPVHLSKLKTIIAALQGMQQLERLSLHLVLPASTNTSARVELPNLTFLDLTGLMDDITAFLRHVSFPLNARVSLGLELLQPPRPAQNSHTIIVPDEDEDDEDGDNGESDGISVEAKKQELTAFLATILSILRSRDTSPLLNITKLVACRPGGRDAALNSFSSQPICVRAFCGDTPVTETAELSIIFTGDAFQWQLYGMLEVAVRTLASAHLQELVVGDPLFWMWQWAALERIPDLKLRSVEAWGCASLPFMELLTRQWEGASPPTSRRRRAPAGAQHAVRQDTGFLSTVRSVTIRWTPISRLSYPEDQLPQRLARRAALGAPIQSFHIDNTCSIRISTLRAIRAACPEMALTGIEFKPVKEDEDEKDEMPDVWSYLDDSDDGEEGDRDNDSSFDSDEDD</sequence>
<organism evidence="1 2">
    <name type="scientific">Auriscalpium vulgare</name>
    <dbReference type="NCBI Taxonomy" id="40419"/>
    <lineage>
        <taxon>Eukaryota</taxon>
        <taxon>Fungi</taxon>
        <taxon>Dikarya</taxon>
        <taxon>Basidiomycota</taxon>
        <taxon>Agaricomycotina</taxon>
        <taxon>Agaricomycetes</taxon>
        <taxon>Russulales</taxon>
        <taxon>Auriscalpiaceae</taxon>
        <taxon>Auriscalpium</taxon>
    </lineage>
</organism>
<gene>
    <name evidence="1" type="ORF">FA95DRAFT_1614032</name>
</gene>
<evidence type="ECO:0000313" key="2">
    <source>
        <dbReference type="Proteomes" id="UP000814033"/>
    </source>
</evidence>
<keyword evidence="2" id="KW-1185">Reference proteome</keyword>
<reference evidence="1" key="2">
    <citation type="journal article" date="2022" name="New Phytol.">
        <title>Evolutionary transition to the ectomycorrhizal habit in the genomes of a hyperdiverse lineage of mushroom-forming fungi.</title>
        <authorList>
            <person name="Looney B."/>
            <person name="Miyauchi S."/>
            <person name="Morin E."/>
            <person name="Drula E."/>
            <person name="Courty P.E."/>
            <person name="Kohler A."/>
            <person name="Kuo A."/>
            <person name="LaButti K."/>
            <person name="Pangilinan J."/>
            <person name="Lipzen A."/>
            <person name="Riley R."/>
            <person name="Andreopoulos W."/>
            <person name="He G."/>
            <person name="Johnson J."/>
            <person name="Nolan M."/>
            <person name="Tritt A."/>
            <person name="Barry K.W."/>
            <person name="Grigoriev I.V."/>
            <person name="Nagy L.G."/>
            <person name="Hibbett D."/>
            <person name="Henrissat B."/>
            <person name="Matheny P.B."/>
            <person name="Labbe J."/>
            <person name="Martin F.M."/>
        </authorList>
    </citation>
    <scope>NUCLEOTIDE SEQUENCE</scope>
    <source>
        <strain evidence="1">FP105234-sp</strain>
    </source>
</reference>
<name>A0ACB8R186_9AGAM</name>
<protein>
    <submittedName>
        <fullName evidence="1">Uncharacterized protein</fullName>
    </submittedName>
</protein>
<evidence type="ECO:0000313" key="1">
    <source>
        <dbReference type="EMBL" id="KAI0037627.1"/>
    </source>
</evidence>
<dbReference type="EMBL" id="MU276819">
    <property type="protein sequence ID" value="KAI0037627.1"/>
    <property type="molecule type" value="Genomic_DNA"/>
</dbReference>
<dbReference type="Proteomes" id="UP000814033">
    <property type="component" value="Unassembled WGS sequence"/>
</dbReference>
<proteinExistence type="predicted"/>
<reference evidence="1" key="1">
    <citation type="submission" date="2021-02" db="EMBL/GenBank/DDBJ databases">
        <authorList>
            <consortium name="DOE Joint Genome Institute"/>
            <person name="Ahrendt S."/>
            <person name="Looney B.P."/>
            <person name="Miyauchi S."/>
            <person name="Morin E."/>
            <person name="Drula E."/>
            <person name="Courty P.E."/>
            <person name="Chicoki N."/>
            <person name="Fauchery L."/>
            <person name="Kohler A."/>
            <person name="Kuo A."/>
            <person name="Labutti K."/>
            <person name="Pangilinan J."/>
            <person name="Lipzen A."/>
            <person name="Riley R."/>
            <person name="Andreopoulos W."/>
            <person name="He G."/>
            <person name="Johnson J."/>
            <person name="Barry K.W."/>
            <person name="Grigoriev I.V."/>
            <person name="Nagy L."/>
            <person name="Hibbett D."/>
            <person name="Henrissat B."/>
            <person name="Matheny P.B."/>
            <person name="Labbe J."/>
            <person name="Martin F."/>
        </authorList>
    </citation>
    <scope>NUCLEOTIDE SEQUENCE</scope>
    <source>
        <strain evidence="1">FP105234-sp</strain>
    </source>
</reference>
<comment type="caution">
    <text evidence="1">The sequence shown here is derived from an EMBL/GenBank/DDBJ whole genome shotgun (WGS) entry which is preliminary data.</text>
</comment>